<dbReference type="Pfam" id="PF00326">
    <property type="entry name" value="Peptidase_S9"/>
    <property type="match status" value="1"/>
</dbReference>
<feature type="region of interest" description="Disordered" evidence="2">
    <location>
        <begin position="1"/>
        <end position="72"/>
    </location>
</feature>
<feature type="compositionally biased region" description="Polar residues" evidence="2">
    <location>
        <begin position="36"/>
        <end position="52"/>
    </location>
</feature>
<dbReference type="InterPro" id="IPR001375">
    <property type="entry name" value="Peptidase_S9_cat"/>
</dbReference>
<dbReference type="EMBL" id="JROU02000103">
    <property type="protein sequence ID" value="OEH80345.1"/>
    <property type="molecule type" value="Genomic_DNA"/>
</dbReference>
<evidence type="ECO:0000313" key="5">
    <source>
        <dbReference type="Proteomes" id="UP000095192"/>
    </source>
</evidence>
<dbReference type="Gene3D" id="3.40.50.1820">
    <property type="entry name" value="alpha/beta hydrolase"/>
    <property type="match status" value="1"/>
</dbReference>
<dbReference type="GO" id="GO:0004252">
    <property type="term" value="F:serine-type endopeptidase activity"/>
    <property type="evidence" value="ECO:0007669"/>
    <property type="project" value="TreeGrafter"/>
</dbReference>
<name>A0A1D3DA82_9EIME</name>
<sequence length="925" mass="101518">MTHKKRAGKQHQAQRHSRERNLQQRHEDASPPGVEQQHQTARPETNGQQQQRMFKRDPQDSLKDQCRASREHADLIDPSGRIAEVQRRFRVCCANALDVGAAQLHGVGPEGDLALVRVFATQVRFLPYRPKRPQYRPRLARLIEQAHLTVRRLVQGQPDTSFMTERVFAFPQPRQKTCAFCWMGKLVAHLTPRADNGKATGGSVGAGALPLQRLEIWGSSSNTGIGCVLCLPAPHGVSWLPPYGGGSFCSGDENLFAYVAEAAQPENKSPLDTFLYKDTWGEQLLHHSIGRVFLGSVAPAVLTSLEPNEPSASYAQAKFVPDGSAIVCTEIRSAPYRLGLKFCINRQCAILLASGSSGRHLAEALRSKAACHGDPLGSIRPTWLQLSGKEDWAAWGARVCEAPASPREALLRFEVIYTSLTEDCRETRPHFGNTRLRVVTVIRASSLDPWRVEGRRTLLNPNPLADCKHLAGRCVASSEGCSPTESWSSCVAGPLRETETPTGGREVRPFGGFCGFDLPPWRTQGFLLANTFIGCRQTVVAILTDERAEGPRVRQLQLNKSQGPSTSMEIKMAAAAAAVGDVSLWDVRGEWILVQTSSPVHVPALVLAKLRASASAKESCNEGDLMGSPIVADIVHAMVLRGPHEALDGAVNKLQLHMLTLSLYHLECQRHWLLRLGAPPKGPSLPSLAVFIHGGPHACATCAYSRYVLFLTTIGFDVLVVNYRGSAGFGQDELVSIHGRAGRQDVEDVEEIVSRVVQRFGYNRNRCVVMGGSHGGFLTCHLIGQFPKLFSAASARNPVTYIPAMFASSDIPDFVFPVSCGKDFEFDKPPTEEAIVKMQHLSPTEYVGSIQTPILLALGAKDQRVPPSQGLLFWKLLNGNGKKSKLLWYPEDNHSLDTPVTDADYWTNTASWFLEHVSQEVLPPL</sequence>
<dbReference type="VEuPathDB" id="ToxoDB:LOC34623061"/>
<evidence type="ECO:0000259" key="3">
    <source>
        <dbReference type="Pfam" id="PF00326"/>
    </source>
</evidence>
<proteinExistence type="predicted"/>
<dbReference type="VEuPathDB" id="ToxoDB:cyc_07020"/>
<dbReference type="AlphaFoldDB" id="A0A1D3DA82"/>
<dbReference type="InterPro" id="IPR029058">
    <property type="entry name" value="AB_hydrolase_fold"/>
</dbReference>
<keyword evidence="5" id="KW-1185">Reference proteome</keyword>
<feature type="compositionally biased region" description="Basic and acidic residues" evidence="2">
    <location>
        <begin position="19"/>
        <end position="29"/>
    </location>
</feature>
<reference evidence="4 5" key="1">
    <citation type="journal article" date="2016" name="BMC Genomics">
        <title>Comparative genomics reveals Cyclospora cayetanensis possesses coccidia-like metabolism and invasion components but unique surface antigens.</title>
        <authorList>
            <person name="Liu S."/>
            <person name="Wang L."/>
            <person name="Zheng H."/>
            <person name="Xu Z."/>
            <person name="Roellig D.M."/>
            <person name="Li N."/>
            <person name="Frace M.A."/>
            <person name="Tang K."/>
            <person name="Arrowood M.J."/>
            <person name="Moss D.M."/>
            <person name="Zhang L."/>
            <person name="Feng Y."/>
            <person name="Xiao L."/>
        </authorList>
    </citation>
    <scope>NUCLEOTIDE SEQUENCE [LARGE SCALE GENOMIC DNA]</scope>
    <source>
        <strain evidence="4 5">CHN_HEN01</strain>
    </source>
</reference>
<comment type="caution">
    <text evidence="4">The sequence shown here is derived from an EMBL/GenBank/DDBJ whole genome shotgun (WGS) entry which is preliminary data.</text>
</comment>
<feature type="domain" description="Peptidase S9 prolyl oligopeptidase catalytic" evidence="3">
    <location>
        <begin position="708"/>
        <end position="918"/>
    </location>
</feature>
<feature type="compositionally biased region" description="Basic residues" evidence="2">
    <location>
        <begin position="1"/>
        <end position="18"/>
    </location>
</feature>
<dbReference type="SUPFAM" id="SSF53474">
    <property type="entry name" value="alpha/beta-Hydrolases"/>
    <property type="match status" value="1"/>
</dbReference>
<dbReference type="Proteomes" id="UP000095192">
    <property type="component" value="Unassembled WGS sequence"/>
</dbReference>
<evidence type="ECO:0000256" key="2">
    <source>
        <dbReference type="SAM" id="MobiDB-lite"/>
    </source>
</evidence>
<evidence type="ECO:0000313" key="4">
    <source>
        <dbReference type="EMBL" id="OEH80345.1"/>
    </source>
</evidence>
<protein>
    <submittedName>
        <fullName evidence="4">Acylamino-acid-releasing enzyme</fullName>
    </submittedName>
</protein>
<dbReference type="PANTHER" id="PTHR42776:SF4">
    <property type="entry name" value="ACYLAMINO-ACID-RELEASING ENZYME"/>
    <property type="match status" value="1"/>
</dbReference>
<dbReference type="InParanoid" id="A0A1D3DA82"/>
<evidence type="ECO:0000256" key="1">
    <source>
        <dbReference type="ARBA" id="ARBA00022801"/>
    </source>
</evidence>
<organism evidence="4 5">
    <name type="scientific">Cyclospora cayetanensis</name>
    <dbReference type="NCBI Taxonomy" id="88456"/>
    <lineage>
        <taxon>Eukaryota</taxon>
        <taxon>Sar</taxon>
        <taxon>Alveolata</taxon>
        <taxon>Apicomplexa</taxon>
        <taxon>Conoidasida</taxon>
        <taxon>Coccidia</taxon>
        <taxon>Eucoccidiorida</taxon>
        <taxon>Eimeriorina</taxon>
        <taxon>Eimeriidae</taxon>
        <taxon>Cyclospora</taxon>
    </lineage>
</organism>
<feature type="compositionally biased region" description="Basic and acidic residues" evidence="2">
    <location>
        <begin position="54"/>
        <end position="72"/>
    </location>
</feature>
<dbReference type="PANTHER" id="PTHR42776">
    <property type="entry name" value="SERINE PEPTIDASE S9 FAMILY MEMBER"/>
    <property type="match status" value="1"/>
</dbReference>
<dbReference type="GO" id="GO:0006508">
    <property type="term" value="P:proteolysis"/>
    <property type="evidence" value="ECO:0007669"/>
    <property type="project" value="InterPro"/>
</dbReference>
<keyword evidence="1" id="KW-0378">Hydrolase</keyword>
<gene>
    <name evidence="4" type="ORF">cyc_07020</name>
</gene>
<accession>A0A1D3DA82</accession>